<dbReference type="Proteomes" id="UP001062846">
    <property type="component" value="Chromosome 4"/>
</dbReference>
<sequence>MKRSHSQILKRSHSQILSGIEPTKLPEEDDKHLNVIISYAKGAYSHSLHRIRVVDLKSCCSRRKLNNLPKPILELPRSYFPTSMGFFFVGSKIYMVGGGEITFELKDLASRRCYVLDTCDDPIYRIRDVPPMNCEKLRPIVLGPLKGNFISLTEPLAHVISRNSTLKPSLGLFFRPLPHLPILVLAFSFDWDKGFRELGVMLPSWLEKYEATRIMVPMGKNTLIIAHAGFPEKTTKYCYLTLDMCEFTCKSSGEPRHPMGKNTLIIAHAGFPEKTTKYCYLTLDMCEFTCKSSGEPRHPKVESRRYSTKYTMTDGSFEHLGLSACLVTKVSLISCAFVWTLELLTREYN</sequence>
<evidence type="ECO:0000313" key="1">
    <source>
        <dbReference type="EMBL" id="KAI8561710.1"/>
    </source>
</evidence>
<keyword evidence="2" id="KW-1185">Reference proteome</keyword>
<accession>A0ACC0P7V7</accession>
<evidence type="ECO:0000313" key="2">
    <source>
        <dbReference type="Proteomes" id="UP001062846"/>
    </source>
</evidence>
<comment type="caution">
    <text evidence="1">The sequence shown here is derived from an EMBL/GenBank/DDBJ whole genome shotgun (WGS) entry which is preliminary data.</text>
</comment>
<proteinExistence type="predicted"/>
<gene>
    <name evidence="1" type="ORF">RHMOL_Rhmol04G0361800</name>
</gene>
<name>A0ACC0P7V7_RHOML</name>
<organism evidence="1 2">
    <name type="scientific">Rhododendron molle</name>
    <name type="common">Chinese azalea</name>
    <name type="synonym">Azalea mollis</name>
    <dbReference type="NCBI Taxonomy" id="49168"/>
    <lineage>
        <taxon>Eukaryota</taxon>
        <taxon>Viridiplantae</taxon>
        <taxon>Streptophyta</taxon>
        <taxon>Embryophyta</taxon>
        <taxon>Tracheophyta</taxon>
        <taxon>Spermatophyta</taxon>
        <taxon>Magnoliopsida</taxon>
        <taxon>eudicotyledons</taxon>
        <taxon>Gunneridae</taxon>
        <taxon>Pentapetalae</taxon>
        <taxon>asterids</taxon>
        <taxon>Ericales</taxon>
        <taxon>Ericaceae</taxon>
        <taxon>Ericoideae</taxon>
        <taxon>Rhodoreae</taxon>
        <taxon>Rhododendron</taxon>
    </lineage>
</organism>
<reference evidence="1" key="1">
    <citation type="submission" date="2022-02" db="EMBL/GenBank/DDBJ databases">
        <title>Plant Genome Project.</title>
        <authorList>
            <person name="Zhang R.-G."/>
        </authorList>
    </citation>
    <scope>NUCLEOTIDE SEQUENCE</scope>
    <source>
        <strain evidence="1">AT1</strain>
    </source>
</reference>
<protein>
    <submittedName>
        <fullName evidence="1">Uncharacterized protein</fullName>
    </submittedName>
</protein>
<dbReference type="EMBL" id="CM046391">
    <property type="protein sequence ID" value="KAI8561710.1"/>
    <property type="molecule type" value="Genomic_DNA"/>
</dbReference>